<dbReference type="Proteomes" id="UP000229498">
    <property type="component" value="Unassembled WGS sequence"/>
</dbReference>
<dbReference type="EMBL" id="PHIG01000038">
    <property type="protein sequence ID" value="PJK28893.1"/>
    <property type="molecule type" value="Genomic_DNA"/>
</dbReference>
<proteinExistence type="predicted"/>
<evidence type="ECO:0000313" key="2">
    <source>
        <dbReference type="Proteomes" id="UP000229498"/>
    </source>
</evidence>
<dbReference type="OrthoDB" id="9815695at2"/>
<keyword evidence="2" id="KW-1185">Reference proteome</keyword>
<sequence length="93" mass="10082">MSLNVITANRLNDGVVIFLTGNGWSTDLQQAETAEGKEATAALLTRAEAEPGVAVGPYEIAVERIGEELRPLRYRERLRVSGPSVDYLKPQAA</sequence>
<dbReference type="InterPro" id="IPR021270">
    <property type="entry name" value="DUF2849"/>
</dbReference>
<reference evidence="1 2" key="1">
    <citation type="submission" date="2017-11" db="EMBL/GenBank/DDBJ databases">
        <title>Draft genome sequence of Rhizobiales bacterium SY3-13.</title>
        <authorList>
            <person name="Sun C."/>
        </authorList>
    </citation>
    <scope>NUCLEOTIDE SEQUENCE [LARGE SCALE GENOMIC DNA]</scope>
    <source>
        <strain evidence="1 2">SY3-13</strain>
    </source>
</reference>
<gene>
    <name evidence="1" type="ORF">CVT23_14780</name>
</gene>
<evidence type="ECO:0000313" key="1">
    <source>
        <dbReference type="EMBL" id="PJK28893.1"/>
    </source>
</evidence>
<dbReference type="Pfam" id="PF11011">
    <property type="entry name" value="DUF2849"/>
    <property type="match status" value="1"/>
</dbReference>
<protein>
    <submittedName>
        <fullName evidence="1">DUF2849 domain-containing protein</fullName>
    </submittedName>
</protein>
<accession>A0A2M9FZL1</accession>
<dbReference type="RefSeq" id="WP_109794998.1">
    <property type="nucleotide sequence ID" value="NZ_PHIG01000038.1"/>
</dbReference>
<organism evidence="1 2">
    <name type="scientific">Minwuia thermotolerans</name>
    <dbReference type="NCBI Taxonomy" id="2056226"/>
    <lineage>
        <taxon>Bacteria</taxon>
        <taxon>Pseudomonadati</taxon>
        <taxon>Pseudomonadota</taxon>
        <taxon>Alphaproteobacteria</taxon>
        <taxon>Minwuiales</taxon>
        <taxon>Minwuiaceae</taxon>
        <taxon>Minwuia</taxon>
    </lineage>
</organism>
<name>A0A2M9FZL1_9PROT</name>
<dbReference type="AlphaFoldDB" id="A0A2M9FZL1"/>
<comment type="caution">
    <text evidence="1">The sequence shown here is derived from an EMBL/GenBank/DDBJ whole genome shotgun (WGS) entry which is preliminary data.</text>
</comment>